<gene>
    <name evidence="1" type="primary">MLCL383.22c</name>
</gene>
<accession>O07696</accession>
<dbReference type="AlphaFoldDB" id="O07696"/>
<evidence type="ECO:0000313" key="1">
    <source>
        <dbReference type="EMBL" id="CAB09924.1"/>
    </source>
</evidence>
<protein>
    <submittedName>
        <fullName evidence="1">Uncharacterized protein</fullName>
    </submittedName>
</protein>
<dbReference type="EMBL" id="Z97179">
    <property type="protein sequence ID" value="CAB09924.1"/>
    <property type="molecule type" value="Genomic_DNA"/>
</dbReference>
<name>O07696_MYCLR</name>
<reference evidence="1" key="3">
    <citation type="submission" date="1997-06" db="EMBL/GenBank/DDBJ databases">
        <authorList>
            <person name="Parkhill J."/>
            <person name="Barrell B.G."/>
            <person name="Rajandream M.A."/>
        </authorList>
    </citation>
    <scope>NUCLEOTIDE SEQUENCE</scope>
</reference>
<reference evidence="1" key="2">
    <citation type="submission" date="1997-06" db="EMBL/GenBank/DDBJ databases">
        <authorList>
            <person name="Oliver K."/>
            <person name="Harris D."/>
        </authorList>
    </citation>
    <scope>NUCLEOTIDE SEQUENCE</scope>
</reference>
<proteinExistence type="predicted"/>
<reference evidence="1" key="1">
    <citation type="journal article" date="1993" name="Mol. Microbiol.">
        <title>Use of an ordered cosmid library to deduce the genomic organization of Mycobacterium leprae.</title>
        <authorList>
            <person name="Eiglmeier K."/>
            <person name="Honore N."/>
            <person name="Woods S.A."/>
            <person name="Caudron B."/>
            <person name="Cole S.T."/>
        </authorList>
    </citation>
    <scope>NUCLEOTIDE SEQUENCE</scope>
</reference>
<sequence>MVITDVECHKDESYWTKYREDIAKFGLTEVMAEYSTRPNQGVGRRTLTQPRAHVSVHDTQGIAGILHTLGEGSAETSRLRADRQAYAGHMLGHDSVLRCWHFVPNRESAALAPCAPQLTMSPSPSRTYRAR</sequence>
<organism evidence="1">
    <name type="scientific">Mycobacterium leprae</name>
    <dbReference type="NCBI Taxonomy" id="1769"/>
    <lineage>
        <taxon>Bacteria</taxon>
        <taxon>Bacillati</taxon>
        <taxon>Actinomycetota</taxon>
        <taxon>Actinomycetes</taxon>
        <taxon>Mycobacteriales</taxon>
        <taxon>Mycobacteriaceae</taxon>
        <taxon>Mycobacterium</taxon>
    </lineage>
</organism>